<dbReference type="Proteomes" id="UP000197361">
    <property type="component" value="Unassembled WGS sequence"/>
</dbReference>
<reference evidence="2 3" key="1">
    <citation type="journal article" date="2010" name="Int. J. Syst. Evol. Microbiol.">
        <title>Sphingopyxis bauzanensis sp. nov., a psychrophilic bacterium isolated from soil.</title>
        <authorList>
            <person name="Zhang D.C."/>
            <person name="Liu H.C."/>
            <person name="Xin Y.H."/>
            <person name="Zhou Y.G."/>
            <person name="Schinner F."/>
            <person name="Margesin R."/>
        </authorList>
    </citation>
    <scope>NUCLEOTIDE SEQUENCE [LARGE SCALE GENOMIC DNA]</scope>
    <source>
        <strain evidence="2 3">DSM 22271</strain>
    </source>
</reference>
<dbReference type="EMBL" id="NISK01000001">
    <property type="protein sequence ID" value="OWQ99887.1"/>
    <property type="molecule type" value="Genomic_DNA"/>
</dbReference>
<name>A0A246K4L3_9SPHN</name>
<evidence type="ECO:0008006" key="4">
    <source>
        <dbReference type="Google" id="ProtNLM"/>
    </source>
</evidence>
<accession>A0A246K4L3</accession>
<feature type="transmembrane region" description="Helical" evidence="1">
    <location>
        <begin position="112"/>
        <end position="135"/>
    </location>
</feature>
<evidence type="ECO:0000256" key="1">
    <source>
        <dbReference type="SAM" id="Phobius"/>
    </source>
</evidence>
<keyword evidence="1" id="KW-1133">Transmembrane helix</keyword>
<sequence>MTYKEKASWLMLVAMVLAYSLYFGLIIAGHPAGTSLFAMLWLFGTIAATQAVVVIIGCIWLAIEARKLPRARIDERDRGIAARGTAISYHVLLTAMIVVGVVMPFTEPAIKIVNTALFGIVLAELVGLIVVVTSYRRGWHG</sequence>
<keyword evidence="1" id="KW-0472">Membrane</keyword>
<feature type="transmembrane region" description="Helical" evidence="1">
    <location>
        <begin position="7"/>
        <end position="28"/>
    </location>
</feature>
<dbReference type="OrthoDB" id="6024295at2"/>
<dbReference type="AlphaFoldDB" id="A0A246K4L3"/>
<feature type="transmembrane region" description="Helical" evidence="1">
    <location>
        <begin position="40"/>
        <end position="63"/>
    </location>
</feature>
<comment type="caution">
    <text evidence="2">The sequence shown here is derived from an EMBL/GenBank/DDBJ whole genome shotgun (WGS) entry which is preliminary data.</text>
</comment>
<protein>
    <recommendedName>
        <fullName evidence="4">DUF2178 domain-containing protein</fullName>
    </recommendedName>
</protein>
<keyword evidence="3" id="KW-1185">Reference proteome</keyword>
<evidence type="ECO:0000313" key="3">
    <source>
        <dbReference type="Proteomes" id="UP000197361"/>
    </source>
</evidence>
<evidence type="ECO:0000313" key="2">
    <source>
        <dbReference type="EMBL" id="OWQ99887.1"/>
    </source>
</evidence>
<keyword evidence="1" id="KW-0812">Transmembrane</keyword>
<gene>
    <name evidence="2" type="ORF">CDQ92_06000</name>
</gene>
<organism evidence="2 3">
    <name type="scientific">Sphingopyxis bauzanensis</name>
    <dbReference type="NCBI Taxonomy" id="651663"/>
    <lineage>
        <taxon>Bacteria</taxon>
        <taxon>Pseudomonadati</taxon>
        <taxon>Pseudomonadota</taxon>
        <taxon>Alphaproteobacteria</taxon>
        <taxon>Sphingomonadales</taxon>
        <taxon>Sphingomonadaceae</taxon>
        <taxon>Sphingopyxis</taxon>
    </lineage>
</organism>
<proteinExistence type="predicted"/>
<feature type="transmembrane region" description="Helical" evidence="1">
    <location>
        <begin position="84"/>
        <end position="106"/>
    </location>
</feature>